<accession>A0ABR7MHT6</accession>
<keyword evidence="2" id="KW-0472">Membrane</keyword>
<dbReference type="PANTHER" id="PTHR43630">
    <property type="entry name" value="POLY-BETA-1,6-N-ACETYL-D-GLUCOSAMINE SYNTHASE"/>
    <property type="match status" value="1"/>
</dbReference>
<name>A0ABR7MHT6_9BACT</name>
<evidence type="ECO:0000313" key="5">
    <source>
        <dbReference type="Proteomes" id="UP000622017"/>
    </source>
</evidence>
<dbReference type="Pfam" id="PF00535">
    <property type="entry name" value="Glycos_transf_2"/>
    <property type="match status" value="1"/>
</dbReference>
<reference evidence="4 5" key="1">
    <citation type="submission" date="2020-08" db="EMBL/GenBank/DDBJ databases">
        <title>Hymenobacter sp.</title>
        <authorList>
            <person name="Kim M.K."/>
        </authorList>
    </citation>
    <scope>NUCLEOTIDE SEQUENCE [LARGE SCALE GENOMIC DNA]</scope>
    <source>
        <strain evidence="4 5">BT507</strain>
    </source>
</reference>
<evidence type="ECO:0000313" key="4">
    <source>
        <dbReference type="EMBL" id="MBC6610315.1"/>
    </source>
</evidence>
<gene>
    <name evidence="4" type="ORF">H8B15_05255</name>
</gene>
<proteinExistence type="inferred from homology"/>
<comment type="caution">
    <text evidence="4">The sequence shown here is derived from an EMBL/GenBank/DDBJ whole genome shotgun (WGS) entry which is preliminary data.</text>
</comment>
<dbReference type="Proteomes" id="UP000622017">
    <property type="component" value="Unassembled WGS sequence"/>
</dbReference>
<evidence type="ECO:0000259" key="3">
    <source>
        <dbReference type="Pfam" id="PF00535"/>
    </source>
</evidence>
<dbReference type="PANTHER" id="PTHR43630:SF2">
    <property type="entry name" value="GLYCOSYLTRANSFERASE"/>
    <property type="match status" value="1"/>
</dbReference>
<dbReference type="InterPro" id="IPR001173">
    <property type="entry name" value="Glyco_trans_2-like"/>
</dbReference>
<dbReference type="RefSeq" id="WP_187318622.1">
    <property type="nucleotide sequence ID" value="NZ_JACSCY010000003.1"/>
</dbReference>
<keyword evidence="2" id="KW-1133">Transmembrane helix</keyword>
<evidence type="ECO:0000256" key="1">
    <source>
        <dbReference type="ARBA" id="ARBA00038494"/>
    </source>
</evidence>
<dbReference type="EMBL" id="JACSCY010000003">
    <property type="protein sequence ID" value="MBC6610315.1"/>
    <property type="molecule type" value="Genomic_DNA"/>
</dbReference>
<dbReference type="Gene3D" id="3.90.550.10">
    <property type="entry name" value="Spore Coat Polysaccharide Biosynthesis Protein SpsA, Chain A"/>
    <property type="match status" value="1"/>
</dbReference>
<feature type="domain" description="Glycosyltransferase 2-like" evidence="3">
    <location>
        <begin position="5"/>
        <end position="126"/>
    </location>
</feature>
<protein>
    <submittedName>
        <fullName evidence="4">Glycosyltransferase family 2 protein</fullName>
    </submittedName>
</protein>
<evidence type="ECO:0000256" key="2">
    <source>
        <dbReference type="SAM" id="Phobius"/>
    </source>
</evidence>
<dbReference type="SUPFAM" id="SSF53448">
    <property type="entry name" value="Nucleotide-diphospho-sugar transferases"/>
    <property type="match status" value="1"/>
</dbReference>
<dbReference type="InterPro" id="IPR029044">
    <property type="entry name" value="Nucleotide-diphossugar_trans"/>
</dbReference>
<sequence length="284" mass="33584">MNAITVILLTHNEEKHIARCLKSLAPIAAAVFVIDSFSTDRTCAIAREMGAQVFQNPWVNYSTQFNWALQNCPIQTPWTMRMDCDEYLLPELITEIQQKIPVARPEVGGFIIKRRVYFMDRWIKHGGFYPHRLLRIWRTNTATLEDRWMDEHVVLEAGTTEALTHDMVDHNLNDLTWWINKHNHYATREMLDLLAIHNKTTSAQNVDASLSGEQYSRKRWVKEKLYSRIPLFVGPFFYFLYRYFLLLGFLDGKPGLIWHFLQGFWYRFLVDAKLYEHRLRAPKS</sequence>
<keyword evidence="2" id="KW-0812">Transmembrane</keyword>
<feature type="transmembrane region" description="Helical" evidence="2">
    <location>
        <begin position="225"/>
        <end position="244"/>
    </location>
</feature>
<comment type="similarity">
    <text evidence="1">Belongs to the glycosyltransferase 2 family. WaaE/KdtX subfamily.</text>
</comment>
<keyword evidence="5" id="KW-1185">Reference proteome</keyword>
<organism evidence="4 5">
    <name type="scientific">Hymenobacter citatus</name>
    <dbReference type="NCBI Taxonomy" id="2763506"/>
    <lineage>
        <taxon>Bacteria</taxon>
        <taxon>Pseudomonadati</taxon>
        <taxon>Bacteroidota</taxon>
        <taxon>Cytophagia</taxon>
        <taxon>Cytophagales</taxon>
        <taxon>Hymenobacteraceae</taxon>
        <taxon>Hymenobacter</taxon>
    </lineage>
</organism>
<dbReference type="CDD" id="cd02511">
    <property type="entry name" value="Beta4Glucosyltransferase"/>
    <property type="match status" value="1"/>
</dbReference>